<feature type="domain" description="FAD/NAD(P)-binding" evidence="4">
    <location>
        <begin position="167"/>
        <end position="422"/>
    </location>
</feature>
<feature type="domain" description="Aminomethyltransferase C-terminal" evidence="5">
    <location>
        <begin position="884"/>
        <end position="968"/>
    </location>
</feature>
<dbReference type="AlphaFoldDB" id="A0AA42CRP0"/>
<dbReference type="InterPro" id="IPR028896">
    <property type="entry name" value="GcvT/YgfZ/DmdA"/>
</dbReference>
<dbReference type="InterPro" id="IPR013977">
    <property type="entry name" value="GcvT_C"/>
</dbReference>
<reference evidence="7" key="1">
    <citation type="submission" date="2022-06" db="EMBL/GenBank/DDBJ databases">
        <title>Sphingomonas sp. nov. isolated from rhizosphere soil of tomato.</title>
        <authorList>
            <person name="Dong H."/>
            <person name="Gao R."/>
        </authorList>
    </citation>
    <scope>NUCLEOTIDE SEQUENCE</scope>
    <source>
        <strain evidence="7">MMSM24</strain>
    </source>
</reference>
<dbReference type="Gene3D" id="3.50.50.60">
    <property type="entry name" value="FAD/NAD(P)-binding domain"/>
    <property type="match status" value="1"/>
</dbReference>
<feature type="domain" description="SoxA A3" evidence="6">
    <location>
        <begin position="496"/>
        <end position="578"/>
    </location>
</feature>
<protein>
    <submittedName>
        <fullName evidence="7">Sarcosine oxidase subunit alpha family protein</fullName>
    </submittedName>
</protein>
<dbReference type="EMBL" id="JANFAV010000017">
    <property type="protein sequence ID" value="MCW6536915.1"/>
    <property type="molecule type" value="Genomic_DNA"/>
</dbReference>
<evidence type="ECO:0000259" key="6">
    <source>
        <dbReference type="Pfam" id="PF17806"/>
    </source>
</evidence>
<dbReference type="Gene3D" id="3.10.20.440">
    <property type="entry name" value="2Fe-2S iron-sulphur cluster binding domain, sarcosine oxidase, alpha subunit, N-terminal domain"/>
    <property type="match status" value="1"/>
</dbReference>
<evidence type="ECO:0000259" key="5">
    <source>
        <dbReference type="Pfam" id="PF08669"/>
    </source>
</evidence>
<comment type="caution">
    <text evidence="7">The sequence shown here is derived from an EMBL/GenBank/DDBJ whole genome shotgun (WGS) entry which is preliminary data.</text>
</comment>
<evidence type="ECO:0000313" key="8">
    <source>
        <dbReference type="Proteomes" id="UP001165565"/>
    </source>
</evidence>
<dbReference type="PANTHER" id="PTHR43757:SF2">
    <property type="entry name" value="AMINOMETHYLTRANSFERASE, MITOCHONDRIAL"/>
    <property type="match status" value="1"/>
</dbReference>
<dbReference type="Pfam" id="PF17806">
    <property type="entry name" value="SO_alpha_A3"/>
    <property type="match status" value="1"/>
</dbReference>
<dbReference type="InterPro" id="IPR023753">
    <property type="entry name" value="FAD/NAD-binding_dom"/>
</dbReference>
<dbReference type="RefSeq" id="WP_265270736.1">
    <property type="nucleotide sequence ID" value="NZ_JANFAV010000017.1"/>
</dbReference>
<dbReference type="InterPro" id="IPR041854">
    <property type="entry name" value="BFD-like_2Fe2S-bd_dom_sf"/>
</dbReference>
<dbReference type="Pfam" id="PF08669">
    <property type="entry name" value="GCV_T_C"/>
    <property type="match status" value="1"/>
</dbReference>
<evidence type="ECO:0000259" key="3">
    <source>
        <dbReference type="Pfam" id="PF01571"/>
    </source>
</evidence>
<dbReference type="Pfam" id="PF01571">
    <property type="entry name" value="GCV_T"/>
    <property type="match status" value="1"/>
</dbReference>
<accession>A0AA42CRP0</accession>
<dbReference type="GO" id="GO:0046653">
    <property type="term" value="P:tetrahydrofolate metabolic process"/>
    <property type="evidence" value="ECO:0007669"/>
    <property type="project" value="InterPro"/>
</dbReference>
<dbReference type="Gene3D" id="1.10.10.1100">
    <property type="entry name" value="BFD-like [2Fe-2S]-binding domain"/>
    <property type="match status" value="1"/>
</dbReference>
<dbReference type="PANTHER" id="PTHR43757">
    <property type="entry name" value="AMINOMETHYLTRANSFERASE"/>
    <property type="match status" value="1"/>
</dbReference>
<gene>
    <name evidence="7" type="ORF">NEE01_19225</name>
</gene>
<feature type="domain" description="GCVT N-terminal" evidence="3">
    <location>
        <begin position="594"/>
        <end position="863"/>
    </location>
</feature>
<dbReference type="Proteomes" id="UP001165565">
    <property type="component" value="Unassembled WGS sequence"/>
</dbReference>
<dbReference type="SUPFAM" id="SSF103025">
    <property type="entry name" value="Folate-binding domain"/>
    <property type="match status" value="1"/>
</dbReference>
<comment type="similarity">
    <text evidence="1">Belongs to the GcvT family.</text>
</comment>
<dbReference type="PRINTS" id="PR00368">
    <property type="entry name" value="FADPNR"/>
</dbReference>
<proteinExistence type="inferred from homology"/>
<dbReference type="InterPro" id="IPR006222">
    <property type="entry name" value="GCVT_N"/>
</dbReference>
<evidence type="ECO:0000313" key="7">
    <source>
        <dbReference type="EMBL" id="MCW6536915.1"/>
    </source>
</evidence>
<dbReference type="GO" id="GO:0008115">
    <property type="term" value="F:sarcosine oxidase activity"/>
    <property type="evidence" value="ECO:0007669"/>
    <property type="project" value="InterPro"/>
</dbReference>
<dbReference type="SUPFAM" id="SSF101790">
    <property type="entry name" value="Aminomethyltransferase beta-barrel domain"/>
    <property type="match status" value="1"/>
</dbReference>
<dbReference type="NCBIfam" id="TIGR01372">
    <property type="entry name" value="soxA"/>
    <property type="match status" value="1"/>
</dbReference>
<dbReference type="Pfam" id="PF07992">
    <property type="entry name" value="Pyr_redox_2"/>
    <property type="match status" value="1"/>
</dbReference>
<dbReference type="InterPro" id="IPR042204">
    <property type="entry name" value="2Fe-2S-bd_N"/>
</dbReference>
<organism evidence="7 8">
    <name type="scientific">Sphingomonas lycopersici</name>
    <dbReference type="NCBI Taxonomy" id="2951807"/>
    <lineage>
        <taxon>Bacteria</taxon>
        <taxon>Pseudomonadati</taxon>
        <taxon>Pseudomonadota</taxon>
        <taxon>Alphaproteobacteria</taxon>
        <taxon>Sphingomonadales</taxon>
        <taxon>Sphingomonadaceae</taxon>
        <taxon>Sphingomonas</taxon>
    </lineage>
</organism>
<evidence type="ECO:0000259" key="4">
    <source>
        <dbReference type="Pfam" id="PF07992"/>
    </source>
</evidence>
<sequence length="976" mass="103951">MSGWRGKGGATIDRQRPIAFTWAGKSYAGFAGDTLASALLANGVSIVGRSFKYHRPRGLIAAGLEEPNGIVQLETGAATTPNVKATQIELYEGLTARPVNAWPSPQFDLLAINSLAKPFIPAAFYYKTFFWPSWKAFEPSIRKAAGLGVAPQDHDPDSYEHRFAHVDTLVIGSGAAGLAAAEAAAESGAGVLLVEADPMLGGGLLATREEVGGQSAAAWRAAVLAHLAAMGNVRTMARTMAFGFYDHGMVALCERVTDHLPLERRIGPRQRLWKVRCRRAILATGAFERPIAFSGNDLPGVMLASAAQTYALRYGALPGRCLVVATNNDSGYESAFAVQDTGAAIVAIVDSRTDPGSIADLAQSRSIRVIAGSAPLAATGGRSVKALSITGVSGHATQERLRCDAILTAGGWNPAVHLHSQSGGSLAFDQALQAFLPAGAAQNTASVGAAAGIFDLASAIAMARAIGRGEQAPVAAPVRAIGPTREFADGDIAAQTAWLDFQNDVTVADVQLAARENFRSVEHLKRYTTLGMASDQGKTSNVAGIRVLSHLLGKPAQEIGTTKFRPPFDPVTIGAFAGRVVGENLFPLAHIAAHADHVAAGARMEGYGAWLRPAYYAKGSEAEEAAVAREVLAVRNAVGLFEASPLGKIEVKGLDAAEFLQRMYVNDVRNLKIGRCRYGLMLNEHGVVYDDGVFARIAENHFLVGTTSGHASAIADQFNEWLQCEWPHLRVMVENVTTAWAVMTLAGPKAREVLATLGTDIDLSPLAFPHMAYREGRVAGVRARIERVSFSGELSYEIAVPWGYGAALWRALLREGRKFGITPFGIEALMTMRVEKGFLHVGSDTDGTTYPQDVGFGPAIGKKTGDFVGRRSTTRPEGRRDDRRQLVGLEVTDGGGPIAIGAHVLWVQDIEGSRTRGWVTSSVMSPTLKRPVAMGLVAGGFDRMGEAVRVWHLGKVRPARIVEPRFYDPEGAKLNG</sequence>
<dbReference type="Pfam" id="PF13510">
    <property type="entry name" value="Fer2_4"/>
    <property type="match status" value="1"/>
</dbReference>
<evidence type="ECO:0000256" key="2">
    <source>
        <dbReference type="ARBA" id="ARBA00023002"/>
    </source>
</evidence>
<dbReference type="InterPro" id="IPR006277">
    <property type="entry name" value="Sarcosine_oxidase_asu"/>
</dbReference>
<dbReference type="SUPFAM" id="SSF51905">
    <property type="entry name" value="FAD/NAD(P)-binding domain"/>
    <property type="match status" value="1"/>
</dbReference>
<dbReference type="InterPro" id="IPR041117">
    <property type="entry name" value="SoxA_A3"/>
</dbReference>
<dbReference type="Gene3D" id="3.30.1360.120">
    <property type="entry name" value="Probable tRNA modification gtpase trme, domain 1"/>
    <property type="match status" value="1"/>
</dbReference>
<dbReference type="InterPro" id="IPR029043">
    <property type="entry name" value="GcvT/YgfZ_C"/>
</dbReference>
<keyword evidence="8" id="KW-1185">Reference proteome</keyword>
<keyword evidence="2" id="KW-0560">Oxidoreductase</keyword>
<name>A0AA42CRP0_9SPHN</name>
<dbReference type="PIRSF" id="PIRSF037980">
    <property type="entry name" value="SoxA"/>
    <property type="match status" value="1"/>
</dbReference>
<dbReference type="PRINTS" id="PR00411">
    <property type="entry name" value="PNDRDTASEI"/>
</dbReference>
<dbReference type="InterPro" id="IPR027266">
    <property type="entry name" value="TrmE/GcvT-like"/>
</dbReference>
<dbReference type="InterPro" id="IPR036188">
    <property type="entry name" value="FAD/NAD-bd_sf"/>
</dbReference>
<evidence type="ECO:0000256" key="1">
    <source>
        <dbReference type="ARBA" id="ARBA00008609"/>
    </source>
</evidence>